<dbReference type="InterPro" id="IPR009057">
    <property type="entry name" value="Homeodomain-like_sf"/>
</dbReference>
<evidence type="ECO:0000256" key="2">
    <source>
        <dbReference type="ARBA" id="ARBA00023125"/>
    </source>
</evidence>
<keyword evidence="6" id="KW-1185">Reference proteome</keyword>
<dbReference type="Gene3D" id="1.10.10.60">
    <property type="entry name" value="Homeodomain-like"/>
    <property type="match status" value="2"/>
</dbReference>
<evidence type="ECO:0000259" key="4">
    <source>
        <dbReference type="PROSITE" id="PS01124"/>
    </source>
</evidence>
<dbReference type="SUPFAM" id="SSF46689">
    <property type="entry name" value="Homeodomain-like"/>
    <property type="match status" value="1"/>
</dbReference>
<dbReference type="EMBL" id="BMDJ01000007">
    <property type="protein sequence ID" value="GGI27171.1"/>
    <property type="molecule type" value="Genomic_DNA"/>
</dbReference>
<evidence type="ECO:0000256" key="3">
    <source>
        <dbReference type="ARBA" id="ARBA00023163"/>
    </source>
</evidence>
<dbReference type="Pfam" id="PF12833">
    <property type="entry name" value="HTH_18"/>
    <property type="match status" value="1"/>
</dbReference>
<accession>A0ABQ2BIM4</accession>
<evidence type="ECO:0000313" key="6">
    <source>
        <dbReference type="Proteomes" id="UP000645390"/>
    </source>
</evidence>
<organism evidence="5 6">
    <name type="scientific">Pedobacter mendelii</name>
    <dbReference type="NCBI Taxonomy" id="1908240"/>
    <lineage>
        <taxon>Bacteria</taxon>
        <taxon>Pseudomonadati</taxon>
        <taxon>Bacteroidota</taxon>
        <taxon>Sphingobacteriia</taxon>
        <taxon>Sphingobacteriales</taxon>
        <taxon>Sphingobacteriaceae</taxon>
        <taxon>Pedobacter</taxon>
    </lineage>
</organism>
<keyword evidence="3" id="KW-0804">Transcription</keyword>
<dbReference type="InterPro" id="IPR020449">
    <property type="entry name" value="Tscrpt_reg_AraC-type_HTH"/>
</dbReference>
<dbReference type="Proteomes" id="UP000645390">
    <property type="component" value="Unassembled WGS sequence"/>
</dbReference>
<dbReference type="PROSITE" id="PS00041">
    <property type="entry name" value="HTH_ARAC_FAMILY_1"/>
    <property type="match status" value="1"/>
</dbReference>
<evidence type="ECO:0000256" key="1">
    <source>
        <dbReference type="ARBA" id="ARBA00023015"/>
    </source>
</evidence>
<dbReference type="PANTHER" id="PTHR43280">
    <property type="entry name" value="ARAC-FAMILY TRANSCRIPTIONAL REGULATOR"/>
    <property type="match status" value="1"/>
</dbReference>
<proteinExistence type="predicted"/>
<sequence length="81" mass="9277">MSRATFYRLFKRELGISPNDFILTEKIIKAKDLLANPSVKITSISYELGFSDANYFIRVFKKLEGITPGSYQSQLLKSGFY</sequence>
<dbReference type="InterPro" id="IPR018062">
    <property type="entry name" value="HTH_AraC-typ_CS"/>
</dbReference>
<gene>
    <name evidence="5" type="ORF">GCM10008119_26320</name>
</gene>
<reference evidence="6" key="1">
    <citation type="journal article" date="2019" name="Int. J. Syst. Evol. Microbiol.">
        <title>The Global Catalogue of Microorganisms (GCM) 10K type strain sequencing project: providing services to taxonomists for standard genome sequencing and annotation.</title>
        <authorList>
            <consortium name="The Broad Institute Genomics Platform"/>
            <consortium name="The Broad Institute Genome Sequencing Center for Infectious Disease"/>
            <person name="Wu L."/>
            <person name="Ma J."/>
        </authorList>
    </citation>
    <scope>NUCLEOTIDE SEQUENCE [LARGE SCALE GENOMIC DNA]</scope>
    <source>
        <strain evidence="6">CCM 8939</strain>
    </source>
</reference>
<feature type="domain" description="HTH araC/xylS-type" evidence="4">
    <location>
        <begin position="1"/>
        <end position="74"/>
    </location>
</feature>
<name>A0ABQ2BIM4_9SPHI</name>
<dbReference type="SMART" id="SM00342">
    <property type="entry name" value="HTH_ARAC"/>
    <property type="match status" value="1"/>
</dbReference>
<dbReference type="PRINTS" id="PR00032">
    <property type="entry name" value="HTHARAC"/>
</dbReference>
<comment type="caution">
    <text evidence="5">The sequence shown here is derived from an EMBL/GenBank/DDBJ whole genome shotgun (WGS) entry which is preliminary data.</text>
</comment>
<protein>
    <recommendedName>
        <fullName evidence="4">HTH araC/xylS-type domain-containing protein</fullName>
    </recommendedName>
</protein>
<keyword evidence="1" id="KW-0805">Transcription regulation</keyword>
<evidence type="ECO:0000313" key="5">
    <source>
        <dbReference type="EMBL" id="GGI27171.1"/>
    </source>
</evidence>
<dbReference type="PANTHER" id="PTHR43280:SF2">
    <property type="entry name" value="HTH-TYPE TRANSCRIPTIONAL REGULATOR EXSA"/>
    <property type="match status" value="1"/>
</dbReference>
<dbReference type="PROSITE" id="PS01124">
    <property type="entry name" value="HTH_ARAC_FAMILY_2"/>
    <property type="match status" value="1"/>
</dbReference>
<keyword evidence="2" id="KW-0238">DNA-binding</keyword>
<dbReference type="InterPro" id="IPR018060">
    <property type="entry name" value="HTH_AraC"/>
</dbReference>
<dbReference type="RefSeq" id="WP_188415150.1">
    <property type="nucleotide sequence ID" value="NZ_BMDJ01000007.1"/>
</dbReference>